<evidence type="ECO:0000256" key="1">
    <source>
        <dbReference type="ARBA" id="ARBA00023015"/>
    </source>
</evidence>
<dbReference type="SMART" id="SM00346">
    <property type="entry name" value="HTH_ICLR"/>
    <property type="match status" value="1"/>
</dbReference>
<dbReference type="InterPro" id="IPR014757">
    <property type="entry name" value="Tscrpt_reg_IclR_C"/>
</dbReference>
<dbReference type="OrthoDB" id="31778at2"/>
<evidence type="ECO:0000313" key="6">
    <source>
        <dbReference type="Proteomes" id="UP000244081"/>
    </source>
</evidence>
<dbReference type="GO" id="GO:0003677">
    <property type="term" value="F:DNA binding"/>
    <property type="evidence" value="ECO:0007669"/>
    <property type="project" value="UniProtKB-KW"/>
</dbReference>
<keyword evidence="3" id="KW-0804">Transcription</keyword>
<dbReference type="InterPro" id="IPR029016">
    <property type="entry name" value="GAF-like_dom_sf"/>
</dbReference>
<dbReference type="Proteomes" id="UP000244081">
    <property type="component" value="Unassembled WGS sequence"/>
</dbReference>
<dbReference type="InterPro" id="IPR036388">
    <property type="entry name" value="WH-like_DNA-bd_sf"/>
</dbReference>
<comment type="caution">
    <text evidence="5">The sequence shown here is derived from an EMBL/GenBank/DDBJ whole genome shotgun (WGS) entry which is preliminary data.</text>
</comment>
<dbReference type="AlphaFoldDB" id="A0A2T5V6E2"/>
<dbReference type="Pfam" id="PF01614">
    <property type="entry name" value="IclR_C"/>
    <property type="match status" value="1"/>
</dbReference>
<reference evidence="5 6" key="1">
    <citation type="submission" date="2018-04" db="EMBL/GenBank/DDBJ databases">
        <title>Genomic Encyclopedia of Archaeal and Bacterial Type Strains, Phase II (KMG-II): from individual species to whole genera.</title>
        <authorList>
            <person name="Goeker M."/>
        </authorList>
    </citation>
    <scope>NUCLEOTIDE SEQUENCE [LARGE SCALE GENOMIC DNA]</scope>
    <source>
        <strain evidence="5 6">DSM 23382</strain>
    </source>
</reference>
<dbReference type="InterPro" id="IPR036390">
    <property type="entry name" value="WH_DNA-bd_sf"/>
</dbReference>
<dbReference type="RefSeq" id="WP_107990863.1">
    <property type="nucleotide sequence ID" value="NZ_QAYG01000007.1"/>
</dbReference>
<evidence type="ECO:0000313" key="5">
    <source>
        <dbReference type="EMBL" id="PTW59319.1"/>
    </source>
</evidence>
<dbReference type="PANTHER" id="PTHR30136:SF24">
    <property type="entry name" value="HTH-TYPE TRANSCRIPTIONAL REPRESSOR ALLR"/>
    <property type="match status" value="1"/>
</dbReference>
<keyword evidence="2" id="KW-0238">DNA-binding</keyword>
<evidence type="ECO:0000256" key="3">
    <source>
        <dbReference type="ARBA" id="ARBA00023163"/>
    </source>
</evidence>
<dbReference type="PANTHER" id="PTHR30136">
    <property type="entry name" value="HELIX-TURN-HELIX TRANSCRIPTIONAL REGULATOR, ICLR FAMILY"/>
    <property type="match status" value="1"/>
</dbReference>
<keyword evidence="1" id="KW-0805">Transcription regulation</keyword>
<dbReference type="InterPro" id="IPR011991">
    <property type="entry name" value="ArsR-like_HTH"/>
</dbReference>
<evidence type="ECO:0000259" key="4">
    <source>
        <dbReference type="PROSITE" id="PS51078"/>
    </source>
</evidence>
<dbReference type="GO" id="GO:0003700">
    <property type="term" value="F:DNA-binding transcription factor activity"/>
    <property type="evidence" value="ECO:0007669"/>
    <property type="project" value="TreeGrafter"/>
</dbReference>
<protein>
    <submittedName>
        <fullName evidence="5">IclR family transcriptional regulator</fullName>
    </submittedName>
</protein>
<dbReference type="InterPro" id="IPR050707">
    <property type="entry name" value="HTH_MetabolicPath_Reg"/>
</dbReference>
<dbReference type="Pfam" id="PF12840">
    <property type="entry name" value="HTH_20"/>
    <property type="match status" value="1"/>
</dbReference>
<dbReference type="SUPFAM" id="SSF55781">
    <property type="entry name" value="GAF domain-like"/>
    <property type="match status" value="1"/>
</dbReference>
<dbReference type="CDD" id="cd00090">
    <property type="entry name" value="HTH_ARSR"/>
    <property type="match status" value="1"/>
</dbReference>
<dbReference type="EMBL" id="QAYG01000007">
    <property type="protein sequence ID" value="PTW59319.1"/>
    <property type="molecule type" value="Genomic_DNA"/>
</dbReference>
<gene>
    <name evidence="5" type="ORF">C8N35_10732</name>
</gene>
<dbReference type="PROSITE" id="PS51078">
    <property type="entry name" value="ICLR_ED"/>
    <property type="match status" value="1"/>
</dbReference>
<organism evidence="5 6">
    <name type="scientific">Breoghania corrubedonensis</name>
    <dbReference type="NCBI Taxonomy" id="665038"/>
    <lineage>
        <taxon>Bacteria</taxon>
        <taxon>Pseudomonadati</taxon>
        <taxon>Pseudomonadota</taxon>
        <taxon>Alphaproteobacteria</taxon>
        <taxon>Hyphomicrobiales</taxon>
        <taxon>Stappiaceae</taxon>
        <taxon>Breoghania</taxon>
    </lineage>
</organism>
<dbReference type="GO" id="GO:0045892">
    <property type="term" value="P:negative regulation of DNA-templated transcription"/>
    <property type="evidence" value="ECO:0007669"/>
    <property type="project" value="TreeGrafter"/>
</dbReference>
<dbReference type="InterPro" id="IPR005471">
    <property type="entry name" value="Tscrpt_reg_IclR_N"/>
</dbReference>
<dbReference type="Gene3D" id="1.10.10.10">
    <property type="entry name" value="Winged helix-like DNA-binding domain superfamily/Winged helix DNA-binding domain"/>
    <property type="match status" value="1"/>
</dbReference>
<proteinExistence type="predicted"/>
<name>A0A2T5V6E2_9HYPH</name>
<accession>A0A2T5V6E2</accession>
<dbReference type="Gene3D" id="3.30.450.40">
    <property type="match status" value="1"/>
</dbReference>
<feature type="domain" description="IclR-ED" evidence="4">
    <location>
        <begin position="64"/>
        <end position="239"/>
    </location>
</feature>
<keyword evidence="6" id="KW-1185">Reference proteome</keyword>
<evidence type="ECO:0000256" key="2">
    <source>
        <dbReference type="ARBA" id="ARBA00023125"/>
    </source>
</evidence>
<dbReference type="SUPFAM" id="SSF46785">
    <property type="entry name" value="Winged helix' DNA-binding domain"/>
    <property type="match status" value="1"/>
</dbReference>
<sequence length="248" mass="26247">MSAAERILDALFVVTASDKPMSANEIAAALDVPLSTAYRHIAVLKHYDLVVDLGREAGFAPGIGCWRIGRGFDDNRFLATLAEPEMRALAARTQESVGLMRAAAGDVYCAEMIESPLSLRCSFVKGSAQPLRAGASAKSLLAFMSQARRSAALKNGPTGAALQKLEADLAAIRSQGYAESESEVDFGVWGVSAPVFSAPGQMECSLTVMVPVIRVGDRREEFIAATVASAENITKLLASSEYSQKGNG</sequence>